<organism evidence="2 3">
    <name type="scientific">Staurois parvus</name>
    <dbReference type="NCBI Taxonomy" id="386267"/>
    <lineage>
        <taxon>Eukaryota</taxon>
        <taxon>Metazoa</taxon>
        <taxon>Chordata</taxon>
        <taxon>Craniata</taxon>
        <taxon>Vertebrata</taxon>
        <taxon>Euteleostomi</taxon>
        <taxon>Amphibia</taxon>
        <taxon>Batrachia</taxon>
        <taxon>Anura</taxon>
        <taxon>Neobatrachia</taxon>
        <taxon>Ranoidea</taxon>
        <taxon>Ranidae</taxon>
        <taxon>Staurois</taxon>
    </lineage>
</organism>
<protein>
    <submittedName>
        <fullName evidence="2">Uncharacterized protein</fullName>
    </submittedName>
</protein>
<sequence>MMKTFPVTWKRKTTRPPALHPPRLCAPRHLPPPPPLHLQTERTFAPAVAWKSLTDTCSR</sequence>
<accession>A0ABN9FW18</accession>
<name>A0ABN9FW18_9NEOB</name>
<gene>
    <name evidence="2" type="ORF">SPARVUS_LOCUS12947568</name>
</gene>
<dbReference type="Proteomes" id="UP001162483">
    <property type="component" value="Unassembled WGS sequence"/>
</dbReference>
<proteinExistence type="predicted"/>
<comment type="caution">
    <text evidence="2">The sequence shown here is derived from an EMBL/GenBank/DDBJ whole genome shotgun (WGS) entry which is preliminary data.</text>
</comment>
<evidence type="ECO:0000313" key="3">
    <source>
        <dbReference type="Proteomes" id="UP001162483"/>
    </source>
</evidence>
<evidence type="ECO:0000256" key="1">
    <source>
        <dbReference type="SAM" id="MobiDB-lite"/>
    </source>
</evidence>
<feature type="region of interest" description="Disordered" evidence="1">
    <location>
        <begin position="1"/>
        <end position="37"/>
    </location>
</feature>
<dbReference type="EMBL" id="CATNWA010017541">
    <property type="protein sequence ID" value="CAI9601272.1"/>
    <property type="molecule type" value="Genomic_DNA"/>
</dbReference>
<keyword evidence="3" id="KW-1185">Reference proteome</keyword>
<reference evidence="2" key="1">
    <citation type="submission" date="2023-05" db="EMBL/GenBank/DDBJ databases">
        <authorList>
            <person name="Stuckert A."/>
        </authorList>
    </citation>
    <scope>NUCLEOTIDE SEQUENCE</scope>
</reference>
<evidence type="ECO:0000313" key="2">
    <source>
        <dbReference type="EMBL" id="CAI9601272.1"/>
    </source>
</evidence>